<keyword evidence="3" id="KW-1185">Reference proteome</keyword>
<protein>
    <submittedName>
        <fullName evidence="2">Oidioi.mRNA.OKI2018_I69.chr2.g4983.t1.cds</fullName>
    </submittedName>
</protein>
<proteinExistence type="predicted"/>
<sequence length="94" mass="11392">MSETEIQQMQKSLTLILKKLELAEKERNDLKEENKVMKESSEKLTEKYLEIEGNQSILQKKKQIDDESTKKIELLFKKIDWIHNTYNSKFQYFY</sequence>
<organism evidence="2 3">
    <name type="scientific">Oikopleura dioica</name>
    <name type="common">Tunicate</name>
    <dbReference type="NCBI Taxonomy" id="34765"/>
    <lineage>
        <taxon>Eukaryota</taxon>
        <taxon>Metazoa</taxon>
        <taxon>Chordata</taxon>
        <taxon>Tunicata</taxon>
        <taxon>Appendicularia</taxon>
        <taxon>Copelata</taxon>
        <taxon>Oikopleuridae</taxon>
        <taxon>Oikopleura</taxon>
    </lineage>
</organism>
<accession>A0ABN7T864</accession>
<evidence type="ECO:0000313" key="2">
    <source>
        <dbReference type="EMBL" id="CAG5110599.1"/>
    </source>
</evidence>
<keyword evidence="1" id="KW-0175">Coiled coil</keyword>
<reference evidence="2 3" key="1">
    <citation type="submission" date="2021-04" db="EMBL/GenBank/DDBJ databases">
        <authorList>
            <person name="Bliznina A."/>
        </authorList>
    </citation>
    <scope>NUCLEOTIDE SEQUENCE [LARGE SCALE GENOMIC DNA]</scope>
</reference>
<name>A0ABN7T864_OIKDI</name>
<dbReference type="EMBL" id="OU015567">
    <property type="protein sequence ID" value="CAG5110599.1"/>
    <property type="molecule type" value="Genomic_DNA"/>
</dbReference>
<dbReference type="Proteomes" id="UP001158576">
    <property type="component" value="Chromosome 2"/>
</dbReference>
<evidence type="ECO:0000313" key="3">
    <source>
        <dbReference type="Proteomes" id="UP001158576"/>
    </source>
</evidence>
<evidence type="ECO:0000256" key="1">
    <source>
        <dbReference type="SAM" id="Coils"/>
    </source>
</evidence>
<gene>
    <name evidence="2" type="ORF">OKIOD_LOCUS13748</name>
</gene>
<feature type="coiled-coil region" evidence="1">
    <location>
        <begin position="6"/>
        <end position="47"/>
    </location>
</feature>